<evidence type="ECO:0000256" key="4">
    <source>
        <dbReference type="ARBA" id="ARBA00022741"/>
    </source>
</evidence>
<dbReference type="FunFam" id="1.10.8.60:FF:000028">
    <property type="entry name" value="Replication factor C subunit 5"/>
    <property type="match status" value="1"/>
</dbReference>
<evidence type="ECO:0000259" key="7">
    <source>
        <dbReference type="SMART" id="SM00382"/>
    </source>
</evidence>
<keyword evidence="6" id="KW-0539">Nucleus</keyword>
<keyword evidence="5" id="KW-0067">ATP-binding</keyword>
<dbReference type="InterPro" id="IPR050238">
    <property type="entry name" value="DNA_Rep/Repair_Clamp_Loader"/>
</dbReference>
<dbReference type="GO" id="GO:0016887">
    <property type="term" value="F:ATP hydrolysis activity"/>
    <property type="evidence" value="ECO:0007669"/>
    <property type="project" value="InterPro"/>
</dbReference>
<evidence type="ECO:0000256" key="2">
    <source>
        <dbReference type="ARBA" id="ARBA00005378"/>
    </source>
</evidence>
<dbReference type="InterPro" id="IPR008921">
    <property type="entry name" value="DNA_pol3_clamp-load_cplx_C"/>
</dbReference>
<dbReference type="InterPro" id="IPR027417">
    <property type="entry name" value="P-loop_NTPase"/>
</dbReference>
<dbReference type="Pfam" id="PF08542">
    <property type="entry name" value="Rep_fac_C"/>
    <property type="match status" value="1"/>
</dbReference>
<dbReference type="Gene3D" id="1.10.8.60">
    <property type="match status" value="1"/>
</dbReference>
<sequence length="346" mass="37951">MDVSNDPAAKAMDSDAAARALALAASSTLPWVEKYRPSSLDELVAHEDIVSILTTLIESNKLPHLLFYGPPGTGKTSTILACARKLYGPTFSSMTLELNASDDRGIDVVRDQIKEFAGTKRLFSSGVKLVILDEADAMTSDAQFALRRVIERHTRHTRFCLICNYVGKIIPALQSRCTRFRFAPLRPDQIRSRLAHVIASEKVDATPAGEQAILNLGQGDMRRVLNLLQSTHMAHVKVDEDTVYLTAGAPLVSDVDAAQQWLMTGNIRDVVNLMQNMTVTKGYAIGDMITELTLRIIKLDMPPTVLAHLLEALSDIEHRMAFGGTEQLQLAALVGAFIIARHMMGS</sequence>
<protein>
    <submittedName>
        <fullName evidence="8">P-loop containing nucleoside triphosphate hydrolase protein</fullName>
    </submittedName>
</protein>
<dbReference type="CDD" id="cd00009">
    <property type="entry name" value="AAA"/>
    <property type="match status" value="1"/>
</dbReference>
<dbReference type="GO" id="GO:0005524">
    <property type="term" value="F:ATP binding"/>
    <property type="evidence" value="ECO:0007669"/>
    <property type="project" value="UniProtKB-KW"/>
</dbReference>
<dbReference type="AlphaFoldDB" id="A0A835YQB5"/>
<dbReference type="EMBL" id="JAFCMP010000518">
    <property type="protein sequence ID" value="KAG5178087.1"/>
    <property type="molecule type" value="Genomic_DNA"/>
</dbReference>
<dbReference type="FunFam" id="1.20.272.10:FF:000004">
    <property type="entry name" value="Replication factor C subunit 5"/>
    <property type="match status" value="1"/>
</dbReference>
<name>A0A835YQB5_9STRA</name>
<dbReference type="Proteomes" id="UP000664859">
    <property type="component" value="Unassembled WGS sequence"/>
</dbReference>
<dbReference type="Gene3D" id="1.20.272.10">
    <property type="match status" value="1"/>
</dbReference>
<dbReference type="GO" id="GO:0006281">
    <property type="term" value="P:DNA repair"/>
    <property type="evidence" value="ECO:0007669"/>
    <property type="project" value="TreeGrafter"/>
</dbReference>
<dbReference type="InterPro" id="IPR047854">
    <property type="entry name" value="RFC_lid"/>
</dbReference>
<keyword evidence="8" id="KW-0378">Hydrolase</keyword>
<dbReference type="FunFam" id="3.40.50.300:FF:000129">
    <property type="entry name" value="Replication factor C subunit 5"/>
    <property type="match status" value="1"/>
</dbReference>
<dbReference type="GO" id="GO:0003689">
    <property type="term" value="F:DNA clamp loader activity"/>
    <property type="evidence" value="ECO:0007669"/>
    <property type="project" value="TreeGrafter"/>
</dbReference>
<proteinExistence type="inferred from homology"/>
<accession>A0A835YQB5</accession>
<dbReference type="InterPro" id="IPR013748">
    <property type="entry name" value="Rep_factorC_C"/>
</dbReference>
<comment type="subcellular location">
    <subcellularLocation>
        <location evidence="1">Nucleus</location>
    </subcellularLocation>
</comment>
<dbReference type="NCBIfam" id="NF001679">
    <property type="entry name" value="PRK00440.1"/>
    <property type="match status" value="1"/>
</dbReference>
<dbReference type="PANTHER" id="PTHR11669:SF9">
    <property type="entry name" value="REPLICATION FACTOR C SUBUNIT 5"/>
    <property type="match status" value="1"/>
</dbReference>
<evidence type="ECO:0000256" key="1">
    <source>
        <dbReference type="ARBA" id="ARBA00004123"/>
    </source>
</evidence>
<dbReference type="Gene3D" id="3.40.50.300">
    <property type="entry name" value="P-loop containing nucleotide triphosphate hydrolases"/>
    <property type="match status" value="1"/>
</dbReference>
<evidence type="ECO:0000313" key="8">
    <source>
        <dbReference type="EMBL" id="KAG5178087.1"/>
    </source>
</evidence>
<dbReference type="InterPro" id="IPR003959">
    <property type="entry name" value="ATPase_AAA_core"/>
</dbReference>
<evidence type="ECO:0000256" key="6">
    <source>
        <dbReference type="ARBA" id="ARBA00023242"/>
    </source>
</evidence>
<evidence type="ECO:0000256" key="3">
    <source>
        <dbReference type="ARBA" id="ARBA00022705"/>
    </source>
</evidence>
<feature type="domain" description="AAA+ ATPase" evidence="7">
    <location>
        <begin position="61"/>
        <end position="188"/>
    </location>
</feature>
<comment type="caution">
    <text evidence="8">The sequence shown here is derived from an EMBL/GenBank/DDBJ whole genome shotgun (WGS) entry which is preliminary data.</text>
</comment>
<dbReference type="GO" id="GO:0006261">
    <property type="term" value="P:DNA-templated DNA replication"/>
    <property type="evidence" value="ECO:0007669"/>
    <property type="project" value="TreeGrafter"/>
</dbReference>
<dbReference type="InterPro" id="IPR003593">
    <property type="entry name" value="AAA+_ATPase"/>
</dbReference>
<keyword evidence="4" id="KW-0547">Nucleotide-binding</keyword>
<dbReference type="GO" id="GO:0003677">
    <property type="term" value="F:DNA binding"/>
    <property type="evidence" value="ECO:0007669"/>
    <property type="project" value="InterPro"/>
</dbReference>
<comment type="similarity">
    <text evidence="2">Belongs to the activator 1 small subunits family.</text>
</comment>
<dbReference type="OrthoDB" id="10254700at2759"/>
<keyword evidence="9" id="KW-1185">Reference proteome</keyword>
<evidence type="ECO:0000256" key="5">
    <source>
        <dbReference type="ARBA" id="ARBA00022840"/>
    </source>
</evidence>
<dbReference type="SUPFAM" id="SSF48019">
    <property type="entry name" value="post-AAA+ oligomerization domain-like"/>
    <property type="match status" value="1"/>
</dbReference>
<gene>
    <name evidence="8" type="ORF">JKP88DRAFT_330708</name>
</gene>
<organism evidence="8 9">
    <name type="scientific">Tribonema minus</name>
    <dbReference type="NCBI Taxonomy" id="303371"/>
    <lineage>
        <taxon>Eukaryota</taxon>
        <taxon>Sar</taxon>
        <taxon>Stramenopiles</taxon>
        <taxon>Ochrophyta</taxon>
        <taxon>PX clade</taxon>
        <taxon>Xanthophyceae</taxon>
        <taxon>Tribonematales</taxon>
        <taxon>Tribonemataceae</taxon>
        <taxon>Tribonema</taxon>
    </lineage>
</organism>
<dbReference type="SUPFAM" id="SSF52540">
    <property type="entry name" value="P-loop containing nucleoside triphosphate hydrolases"/>
    <property type="match status" value="1"/>
</dbReference>
<dbReference type="CDD" id="cd18140">
    <property type="entry name" value="HLD_clamp_RFC"/>
    <property type="match status" value="1"/>
</dbReference>
<reference evidence="8" key="1">
    <citation type="submission" date="2021-02" db="EMBL/GenBank/DDBJ databases">
        <title>First Annotated Genome of the Yellow-green Alga Tribonema minus.</title>
        <authorList>
            <person name="Mahan K.M."/>
        </authorList>
    </citation>
    <scope>NUCLEOTIDE SEQUENCE</scope>
    <source>
        <strain evidence="8">UTEX B ZZ1240</strain>
    </source>
</reference>
<dbReference type="PANTHER" id="PTHR11669">
    <property type="entry name" value="REPLICATION FACTOR C / DNA POLYMERASE III GAMMA-TAU SUBUNIT"/>
    <property type="match status" value="1"/>
</dbReference>
<dbReference type="GO" id="GO:0005634">
    <property type="term" value="C:nucleus"/>
    <property type="evidence" value="ECO:0007669"/>
    <property type="project" value="UniProtKB-SubCell"/>
</dbReference>
<evidence type="ECO:0000313" key="9">
    <source>
        <dbReference type="Proteomes" id="UP000664859"/>
    </source>
</evidence>
<dbReference type="SMART" id="SM00382">
    <property type="entry name" value="AAA"/>
    <property type="match status" value="1"/>
</dbReference>
<dbReference type="Pfam" id="PF00004">
    <property type="entry name" value="AAA"/>
    <property type="match status" value="1"/>
</dbReference>
<dbReference type="GO" id="GO:0005663">
    <property type="term" value="C:DNA replication factor C complex"/>
    <property type="evidence" value="ECO:0007669"/>
    <property type="project" value="TreeGrafter"/>
</dbReference>
<keyword evidence="3" id="KW-0235">DNA replication</keyword>